<name>A0A381VVE0_9ZZZZ</name>
<dbReference type="Pfam" id="PF03446">
    <property type="entry name" value="NAD_binding_2"/>
    <property type="match status" value="1"/>
</dbReference>
<dbReference type="InterPro" id="IPR006115">
    <property type="entry name" value="6PGDH_NADP-bd"/>
</dbReference>
<dbReference type="NCBIfam" id="NF006765">
    <property type="entry name" value="PRK09287.1"/>
    <property type="match status" value="1"/>
</dbReference>
<dbReference type="EMBL" id="UINC01009896">
    <property type="protein sequence ID" value="SVA44244.1"/>
    <property type="molecule type" value="Genomic_DNA"/>
</dbReference>
<keyword evidence="3" id="KW-0311">Gluconate utilization</keyword>
<dbReference type="InterPro" id="IPR008927">
    <property type="entry name" value="6-PGluconate_DH-like_C_sf"/>
</dbReference>
<reference evidence="5" key="1">
    <citation type="submission" date="2018-05" db="EMBL/GenBank/DDBJ databases">
        <authorList>
            <person name="Lanie J.A."/>
            <person name="Ng W.-L."/>
            <person name="Kazmierczak K.M."/>
            <person name="Andrzejewski T.M."/>
            <person name="Davidsen T.M."/>
            <person name="Wayne K.J."/>
            <person name="Tettelin H."/>
            <person name="Glass J.I."/>
            <person name="Rusch D."/>
            <person name="Podicherti R."/>
            <person name="Tsui H.-C.T."/>
            <person name="Winkler M.E."/>
        </authorList>
    </citation>
    <scope>NUCLEOTIDE SEQUENCE</scope>
</reference>
<dbReference type="NCBIfam" id="TIGR00873">
    <property type="entry name" value="gnd"/>
    <property type="match status" value="1"/>
</dbReference>
<dbReference type="Gene3D" id="1.20.5.320">
    <property type="entry name" value="6-Phosphogluconate Dehydrogenase, domain 3"/>
    <property type="match status" value="1"/>
</dbReference>
<sequence>MGKNITLNLIDKGFLVSVYNRSTNKEVDVVNNFVSEINDKSIKGYIDIENFVLSIKKPRKILILVKSGPVVDDIVYQIVQYTDSEDIVIDGGNSNYLDTEKRINKFDVRYLGLGISGGWYGALHGPSMMFGGSNSAWLDVQYLFQKISSKSENQTTCCDWFGSGGAGHFIKMIHNGIEYAMMQSIAESYDVLKKTTAMSNTDISSIFREWDDGDLHSYLMEISSKSLLIRDGKDYLIDNILDRSSQKGTGIDFAVCSLRYGISTPTIIEAINARFISYSEYRKNNVYQHEGINLYQDHSEISSMLFDSVYCSYIVAIFQGLSLIQKVSKVKSWDIDLMKVISVWEEGCIIKASVFKELCKYLDNGLVVDILFKELTVEKIQNLSKVVRLGARSSIPLPVFMSTLNYQYSISSSKLPANLIQLQREYFGSHGLEKLTHPDELFHLADKH</sequence>
<feature type="domain" description="6-phosphogluconate dehydrogenase C-terminal" evidence="4">
    <location>
        <begin position="167"/>
        <end position="447"/>
    </location>
</feature>
<dbReference type="GO" id="GO:0019521">
    <property type="term" value="P:D-gluconate metabolic process"/>
    <property type="evidence" value="ECO:0007669"/>
    <property type="project" value="UniProtKB-KW"/>
</dbReference>
<accession>A0A381VVE0</accession>
<protein>
    <recommendedName>
        <fullName evidence="4">6-phosphogluconate dehydrogenase C-terminal domain-containing protein</fullName>
    </recommendedName>
</protein>
<organism evidence="5">
    <name type="scientific">marine metagenome</name>
    <dbReference type="NCBI Taxonomy" id="408172"/>
    <lineage>
        <taxon>unclassified sequences</taxon>
        <taxon>metagenomes</taxon>
        <taxon>ecological metagenomes</taxon>
    </lineage>
</organism>
<dbReference type="Gene3D" id="3.40.50.720">
    <property type="entry name" value="NAD(P)-binding Rossmann-like Domain"/>
    <property type="match status" value="1"/>
</dbReference>
<dbReference type="InterPro" id="IPR006113">
    <property type="entry name" value="6PGDH_Gnd/GntZ"/>
</dbReference>
<dbReference type="GO" id="GO:0006098">
    <property type="term" value="P:pentose-phosphate shunt"/>
    <property type="evidence" value="ECO:0007669"/>
    <property type="project" value="InterPro"/>
</dbReference>
<dbReference type="SMART" id="SM01350">
    <property type="entry name" value="6PGD"/>
    <property type="match status" value="1"/>
</dbReference>
<dbReference type="AlphaFoldDB" id="A0A381VVE0"/>
<dbReference type="PRINTS" id="PR00076">
    <property type="entry name" value="6PGDHDRGNASE"/>
</dbReference>
<dbReference type="InterPro" id="IPR036291">
    <property type="entry name" value="NAD(P)-bd_dom_sf"/>
</dbReference>
<dbReference type="PIRSF" id="PIRSF000109">
    <property type="entry name" value="6PGD"/>
    <property type="match status" value="1"/>
</dbReference>
<dbReference type="InterPro" id="IPR006114">
    <property type="entry name" value="6PGDH_C"/>
</dbReference>
<evidence type="ECO:0000259" key="4">
    <source>
        <dbReference type="SMART" id="SM01350"/>
    </source>
</evidence>
<dbReference type="SUPFAM" id="SSF48179">
    <property type="entry name" value="6-phosphogluconate dehydrogenase C-terminal domain-like"/>
    <property type="match status" value="1"/>
</dbReference>
<dbReference type="Gene3D" id="1.10.1040.10">
    <property type="entry name" value="N-(1-d-carboxylethyl)-l-norvaline Dehydrogenase, domain 2"/>
    <property type="match status" value="1"/>
</dbReference>
<dbReference type="Pfam" id="PF00393">
    <property type="entry name" value="6PGD"/>
    <property type="match status" value="1"/>
</dbReference>
<dbReference type="GO" id="GO:0050661">
    <property type="term" value="F:NADP binding"/>
    <property type="evidence" value="ECO:0007669"/>
    <property type="project" value="InterPro"/>
</dbReference>
<comment type="similarity">
    <text evidence="1">Belongs to the 6-phosphogluconate dehydrogenase family.</text>
</comment>
<evidence type="ECO:0000256" key="2">
    <source>
        <dbReference type="ARBA" id="ARBA00023002"/>
    </source>
</evidence>
<dbReference type="SUPFAM" id="SSF51735">
    <property type="entry name" value="NAD(P)-binding Rossmann-fold domains"/>
    <property type="match status" value="1"/>
</dbReference>
<proteinExistence type="inferred from homology"/>
<evidence type="ECO:0000256" key="1">
    <source>
        <dbReference type="ARBA" id="ARBA00008419"/>
    </source>
</evidence>
<keyword evidence="2" id="KW-0560">Oxidoreductase</keyword>
<evidence type="ECO:0000256" key="3">
    <source>
        <dbReference type="ARBA" id="ARBA00023064"/>
    </source>
</evidence>
<dbReference type="InterPro" id="IPR013328">
    <property type="entry name" value="6PGD_dom2"/>
</dbReference>
<evidence type="ECO:0000313" key="5">
    <source>
        <dbReference type="EMBL" id="SVA44244.1"/>
    </source>
</evidence>
<dbReference type="GO" id="GO:0004616">
    <property type="term" value="F:phosphogluconate dehydrogenase (decarboxylating) activity"/>
    <property type="evidence" value="ECO:0007669"/>
    <property type="project" value="InterPro"/>
</dbReference>
<gene>
    <name evidence="5" type="ORF">METZ01_LOCUS97098</name>
</gene>
<dbReference type="InterPro" id="IPR006183">
    <property type="entry name" value="Pgluconate_DH"/>
</dbReference>
<dbReference type="PANTHER" id="PTHR11811">
    <property type="entry name" value="6-PHOSPHOGLUCONATE DEHYDROGENASE"/>
    <property type="match status" value="1"/>
</dbReference>